<evidence type="ECO:0000256" key="3">
    <source>
        <dbReference type="ARBA" id="ARBA00022691"/>
    </source>
</evidence>
<evidence type="ECO:0000256" key="2">
    <source>
        <dbReference type="ARBA" id="ARBA00022679"/>
    </source>
</evidence>
<dbReference type="Gene3D" id="3.40.50.150">
    <property type="entry name" value="Vaccinia Virus protein VP39"/>
    <property type="match status" value="1"/>
</dbReference>
<dbReference type="InterPro" id="IPR029063">
    <property type="entry name" value="SAM-dependent_MTases_sf"/>
</dbReference>
<keyword evidence="1 5" id="KW-0489">Methyltransferase</keyword>
<dbReference type="STRING" id="1045773.SAMN05216555_10225"/>
<reference evidence="6" key="1">
    <citation type="submission" date="2016-10" db="EMBL/GenBank/DDBJ databases">
        <authorList>
            <person name="Varghese N."/>
            <person name="Submissions S."/>
        </authorList>
    </citation>
    <scope>NUCLEOTIDE SEQUENCE [LARGE SCALE GENOMIC DNA]</scope>
    <source>
        <strain evidence="6">CGMCC 1.10783</strain>
    </source>
</reference>
<organism evidence="5 6">
    <name type="scientific">Arthrobacter cupressi</name>
    <dbReference type="NCBI Taxonomy" id="1045773"/>
    <lineage>
        <taxon>Bacteria</taxon>
        <taxon>Bacillati</taxon>
        <taxon>Actinomycetota</taxon>
        <taxon>Actinomycetes</taxon>
        <taxon>Micrococcales</taxon>
        <taxon>Micrococcaceae</taxon>
        <taxon>Arthrobacter</taxon>
    </lineage>
</organism>
<dbReference type="PANTHER" id="PTHR43464:SF19">
    <property type="entry name" value="UBIQUINONE BIOSYNTHESIS O-METHYLTRANSFERASE, MITOCHONDRIAL"/>
    <property type="match status" value="1"/>
</dbReference>
<accession>A0A1G8JT05</accession>
<proteinExistence type="predicted"/>
<name>A0A1G8JT05_9MICC</name>
<dbReference type="AlphaFoldDB" id="A0A1G8JT05"/>
<evidence type="ECO:0000313" key="6">
    <source>
        <dbReference type="Proteomes" id="UP000182130"/>
    </source>
</evidence>
<dbReference type="SUPFAM" id="SSF53335">
    <property type="entry name" value="S-adenosyl-L-methionine-dependent methyltransferases"/>
    <property type="match status" value="1"/>
</dbReference>
<dbReference type="Proteomes" id="UP000182130">
    <property type="component" value="Unassembled WGS sequence"/>
</dbReference>
<dbReference type="PANTHER" id="PTHR43464">
    <property type="entry name" value="METHYLTRANSFERASE"/>
    <property type="match status" value="1"/>
</dbReference>
<dbReference type="Pfam" id="PF13649">
    <property type="entry name" value="Methyltransf_25"/>
    <property type="match status" value="1"/>
</dbReference>
<evidence type="ECO:0000259" key="4">
    <source>
        <dbReference type="Pfam" id="PF13649"/>
    </source>
</evidence>
<evidence type="ECO:0000313" key="5">
    <source>
        <dbReference type="EMBL" id="SDI34346.1"/>
    </source>
</evidence>
<dbReference type="EMBL" id="FNEI01000002">
    <property type="protein sequence ID" value="SDI34346.1"/>
    <property type="molecule type" value="Genomic_DNA"/>
</dbReference>
<keyword evidence="6" id="KW-1185">Reference proteome</keyword>
<feature type="domain" description="Methyltransferase" evidence="4">
    <location>
        <begin position="66"/>
        <end position="158"/>
    </location>
</feature>
<dbReference type="GO" id="GO:0008168">
    <property type="term" value="F:methyltransferase activity"/>
    <property type="evidence" value="ECO:0007669"/>
    <property type="project" value="UniProtKB-KW"/>
</dbReference>
<protein>
    <submittedName>
        <fullName evidence="5">Methyltransferase domain-containing protein</fullName>
    </submittedName>
</protein>
<keyword evidence="2 5" id="KW-0808">Transferase</keyword>
<dbReference type="InterPro" id="IPR041698">
    <property type="entry name" value="Methyltransf_25"/>
</dbReference>
<dbReference type="RefSeq" id="WP_074586686.1">
    <property type="nucleotide sequence ID" value="NZ_FNEI01000002.1"/>
</dbReference>
<dbReference type="GO" id="GO:0032259">
    <property type="term" value="P:methylation"/>
    <property type="evidence" value="ECO:0007669"/>
    <property type="project" value="UniProtKB-KW"/>
</dbReference>
<sequence>MDHSGDHDGGKHDGGARTFGEGAGSAEELWDDRYREQSRIWSGQPNPQLVAEAGSLVPDRAQDTALDLGCGEGADAIWLAQRGWRVTAVDVSAVALERAAGHAADSGVEERITFERRDLATWRPGAGYGLVSSQYLHSSLLDWRASAAMAARAVAPGGTLLLVGHFPHGQHSAREMFYTPEELAEALDGVLGTWTVHVLETRERTVTGPDGESRTLIDTVLRATRP</sequence>
<evidence type="ECO:0000256" key="1">
    <source>
        <dbReference type="ARBA" id="ARBA00022603"/>
    </source>
</evidence>
<keyword evidence="3" id="KW-0949">S-adenosyl-L-methionine</keyword>
<gene>
    <name evidence="5" type="ORF">SAMN05216555_10225</name>
</gene>
<dbReference type="CDD" id="cd02440">
    <property type="entry name" value="AdoMet_MTases"/>
    <property type="match status" value="1"/>
</dbReference>